<dbReference type="EMBL" id="JBEDUW010000006">
    <property type="protein sequence ID" value="KAK9922317.1"/>
    <property type="molecule type" value="Genomic_DNA"/>
</dbReference>
<evidence type="ECO:0000313" key="2">
    <source>
        <dbReference type="Proteomes" id="UP001457282"/>
    </source>
</evidence>
<dbReference type="Proteomes" id="UP001457282">
    <property type="component" value="Unassembled WGS sequence"/>
</dbReference>
<evidence type="ECO:0000313" key="1">
    <source>
        <dbReference type="EMBL" id="KAK9922317.1"/>
    </source>
</evidence>
<name>A0AAW1WCW1_RUBAR</name>
<comment type="caution">
    <text evidence="1">The sequence shown here is derived from an EMBL/GenBank/DDBJ whole genome shotgun (WGS) entry which is preliminary data.</text>
</comment>
<sequence length="90" mass="9675">MSPTPSTSLPWRLLCHRPLPRPPKLSHGVVFSVVNLTSATHQVDLFCPAATPSLLPHARLYVDNVPSVRPVLIHGVVPLSSSVVAVDPMP</sequence>
<proteinExistence type="predicted"/>
<gene>
    <name evidence="1" type="ORF">M0R45_030786</name>
</gene>
<accession>A0AAW1WCW1</accession>
<dbReference type="AlphaFoldDB" id="A0AAW1WCW1"/>
<protein>
    <submittedName>
        <fullName evidence="1">Uncharacterized protein</fullName>
    </submittedName>
</protein>
<organism evidence="1 2">
    <name type="scientific">Rubus argutus</name>
    <name type="common">Southern blackberry</name>
    <dbReference type="NCBI Taxonomy" id="59490"/>
    <lineage>
        <taxon>Eukaryota</taxon>
        <taxon>Viridiplantae</taxon>
        <taxon>Streptophyta</taxon>
        <taxon>Embryophyta</taxon>
        <taxon>Tracheophyta</taxon>
        <taxon>Spermatophyta</taxon>
        <taxon>Magnoliopsida</taxon>
        <taxon>eudicotyledons</taxon>
        <taxon>Gunneridae</taxon>
        <taxon>Pentapetalae</taxon>
        <taxon>rosids</taxon>
        <taxon>fabids</taxon>
        <taxon>Rosales</taxon>
        <taxon>Rosaceae</taxon>
        <taxon>Rosoideae</taxon>
        <taxon>Rosoideae incertae sedis</taxon>
        <taxon>Rubus</taxon>
    </lineage>
</organism>
<keyword evidence="2" id="KW-1185">Reference proteome</keyword>
<reference evidence="1 2" key="1">
    <citation type="journal article" date="2023" name="G3 (Bethesda)">
        <title>A chromosome-length genome assembly and annotation of blackberry (Rubus argutus, cv. 'Hillquist').</title>
        <authorList>
            <person name="Bruna T."/>
            <person name="Aryal R."/>
            <person name="Dudchenko O."/>
            <person name="Sargent D.J."/>
            <person name="Mead D."/>
            <person name="Buti M."/>
            <person name="Cavallini A."/>
            <person name="Hytonen T."/>
            <person name="Andres J."/>
            <person name="Pham M."/>
            <person name="Weisz D."/>
            <person name="Mascagni F."/>
            <person name="Usai G."/>
            <person name="Natali L."/>
            <person name="Bassil N."/>
            <person name="Fernandez G.E."/>
            <person name="Lomsadze A."/>
            <person name="Armour M."/>
            <person name="Olukolu B."/>
            <person name="Poorten T."/>
            <person name="Britton C."/>
            <person name="Davik J."/>
            <person name="Ashrafi H."/>
            <person name="Aiden E.L."/>
            <person name="Borodovsky M."/>
            <person name="Worthington M."/>
        </authorList>
    </citation>
    <scope>NUCLEOTIDE SEQUENCE [LARGE SCALE GENOMIC DNA]</scope>
    <source>
        <strain evidence="1">PI 553951</strain>
    </source>
</reference>